<keyword evidence="2" id="KW-0479">Metal-binding</keyword>
<dbReference type="InterPro" id="IPR011659">
    <property type="entry name" value="WD40"/>
</dbReference>
<dbReference type="Pfam" id="PF07676">
    <property type="entry name" value="PD40"/>
    <property type="match status" value="2"/>
</dbReference>
<organism evidence="8 9">
    <name type="scientific">Strongyloides stercoralis</name>
    <name type="common">Threadworm</name>
    <dbReference type="NCBI Taxonomy" id="6248"/>
    <lineage>
        <taxon>Eukaryota</taxon>
        <taxon>Metazoa</taxon>
        <taxon>Ecdysozoa</taxon>
        <taxon>Nematoda</taxon>
        <taxon>Chromadorea</taxon>
        <taxon>Rhabditida</taxon>
        <taxon>Tylenchina</taxon>
        <taxon>Panagrolaimomorpha</taxon>
        <taxon>Strongyloidoidea</taxon>
        <taxon>Strongyloididae</taxon>
        <taxon>Strongyloides</taxon>
    </lineage>
</organism>
<evidence type="ECO:0000256" key="3">
    <source>
        <dbReference type="ARBA" id="ARBA00022771"/>
    </source>
</evidence>
<proteinExistence type="inferred from homology"/>
<dbReference type="Proteomes" id="UP000035681">
    <property type="component" value="Unplaced"/>
</dbReference>
<keyword evidence="8" id="KW-1185">Reference proteome</keyword>
<dbReference type="InterPro" id="IPR011011">
    <property type="entry name" value="Znf_FYVE_PHD"/>
</dbReference>
<dbReference type="PANTHER" id="PTHR36842:SF1">
    <property type="entry name" value="PROTEIN TOLB"/>
    <property type="match status" value="1"/>
</dbReference>
<evidence type="ECO:0000256" key="5">
    <source>
        <dbReference type="PROSITE-ProRule" id="PRU00146"/>
    </source>
</evidence>
<dbReference type="GO" id="GO:0008270">
    <property type="term" value="F:zinc ion binding"/>
    <property type="evidence" value="ECO:0007669"/>
    <property type="project" value="UniProtKB-KW"/>
</dbReference>
<evidence type="ECO:0000256" key="6">
    <source>
        <dbReference type="SAM" id="MobiDB-lite"/>
    </source>
</evidence>
<feature type="region of interest" description="Disordered" evidence="6">
    <location>
        <begin position="258"/>
        <end position="291"/>
    </location>
</feature>
<feature type="compositionally biased region" description="Polar residues" evidence="6">
    <location>
        <begin position="280"/>
        <end position="290"/>
    </location>
</feature>
<dbReference type="AlphaFoldDB" id="A0AAF5D0I5"/>
<feature type="compositionally biased region" description="Polar residues" evidence="6">
    <location>
        <begin position="48"/>
        <end position="71"/>
    </location>
</feature>
<dbReference type="Gene3D" id="3.30.40.10">
    <property type="entry name" value="Zinc/RING finger domain, C3HC4 (zinc finger)"/>
    <property type="match status" value="1"/>
</dbReference>
<accession>A0AAF5D0I5</accession>
<evidence type="ECO:0000313" key="9">
    <source>
        <dbReference type="WBParaSite" id="TCONS_00004783.p1"/>
    </source>
</evidence>
<sequence length="1171" mass="131939">MSVSLINNAVENIKMESSSPSSLNNMLNQNNSPSVSSNYYNIHGVSPSEANTASNGPYNTSALTPNGSASENIPPHMKHEVDNLDCRNQFYNSNINNMDNNMMSYHHQMQMNSQNFIQNPYMGPPLQIRNPFEEGVTVPQYTSYPPEKSNWHLYPSFITFRQKMLLPPDHPQSIALLQKYPPVDFRQVKGVSYPKNSMGMNMPVMQSSNQPMPSPNFPLPPQQMRSSFNQFPGNIPRSMIGSQQGMQGYPSPRFQMLSPSPNFPGPHSVPSQHSVPSSMGLPSNSNSMGPPSTPPVFDNRVSQNFRLPGSCPPINGNMGCEPLPNNLKRCEEKSSDKGFCNECKGQLSSEDKGLRCTALNQGCSFYYHQRCSSMEVTAFNIFLEDPALEWICNNCNSNFVANSYKIKSLTKLTNGGQHSRLTISSDQRFLGFAGYGGEYEYECDQIFRLDLNDVSDISKLSSGLGISTMPTFIPGTKYNIAFSSNVHKTNVSDLLKNGNVNICPKHICDSTNDLETKHFCKLYGKNNFVSLYNDFDIFINNIYGNIITQPLDTSYFIGEITFDKTGKNGAVITIENQNLNVLIFNVINSTIFNINKKVSIKNLAWGLKYSSDGSRIYFFHHNTNDAFVHYALSKNIFYTKLNSSISYIDINDYSIKSFSNEIKLYTSMSIGNNNDAFIIDNGVLKYLNFNDSKYTVMEESSTMIAESVVVSKNYDVIFLTLFNSKTGDKDIYVGSLQQNKSSKIKSTIEKFELYEIEKNTFSVWNKINNNDEEMFDAITINNNITHYPGEKHLNNIKQLTFGGENAEGYFSFDDKKLTYQATGIKNYGTKCDQIYQLDLLKDQKTHFSKKISTGLGVCTCSFFFNDNQTTLYAGTFASVQINPSKAGETCPYKMCESPQVESDPVLKKLCGPQYYTWDIYPEFDIFIVNKYGKIIKQLTNWTGYDAEAVLSPDGSKIAFTSLRTGDLELFTMNVDGTDLRQITYDLGYDGGAFFSPDGKKLVFRASRPKTFEEVNLYKTLLKYNMVEPIAMELFVVNVDGTNLRQITHLGASNWAPYYLNDNKRIIFSSDFNATEGFASFDLYVINDDGTGLEHVTKDPYNFNAFPMMNYKGNQIIWGSSRNSPIPKTKDDAQINLFLADWVDPKIVPSTNNSFKKSFIIPNFLLLIFAIN</sequence>
<evidence type="ECO:0000256" key="4">
    <source>
        <dbReference type="ARBA" id="ARBA00022833"/>
    </source>
</evidence>
<evidence type="ECO:0000256" key="2">
    <source>
        <dbReference type="ARBA" id="ARBA00022723"/>
    </source>
</evidence>
<keyword evidence="4" id="KW-0862">Zinc</keyword>
<dbReference type="InterPro" id="IPR011042">
    <property type="entry name" value="6-blade_b-propeller_TolB-like"/>
</dbReference>
<comment type="similarity">
    <text evidence="1">Belongs to the TolB family.</text>
</comment>
<dbReference type="PANTHER" id="PTHR36842">
    <property type="entry name" value="PROTEIN TOLB HOMOLOG"/>
    <property type="match status" value="1"/>
</dbReference>
<feature type="region of interest" description="Disordered" evidence="6">
    <location>
        <begin position="48"/>
        <end position="77"/>
    </location>
</feature>
<dbReference type="InterPro" id="IPR013083">
    <property type="entry name" value="Znf_RING/FYVE/PHD"/>
</dbReference>
<feature type="domain" description="PHD-type" evidence="7">
    <location>
        <begin position="337"/>
        <end position="398"/>
    </location>
</feature>
<evidence type="ECO:0000259" key="7">
    <source>
        <dbReference type="PROSITE" id="PS50016"/>
    </source>
</evidence>
<dbReference type="SUPFAM" id="SSF57903">
    <property type="entry name" value="FYVE/PHD zinc finger"/>
    <property type="match status" value="1"/>
</dbReference>
<dbReference type="WBParaSite" id="TCONS_00004783.p1">
    <property type="protein sequence ID" value="TCONS_00004783.p1"/>
    <property type="gene ID" value="XLOC_002778"/>
</dbReference>
<dbReference type="SUPFAM" id="SSF82171">
    <property type="entry name" value="DPP6 N-terminal domain-like"/>
    <property type="match status" value="2"/>
</dbReference>
<keyword evidence="3 5" id="KW-0863">Zinc-finger</keyword>
<dbReference type="Gene3D" id="2.120.10.30">
    <property type="entry name" value="TolB, C-terminal domain"/>
    <property type="match status" value="2"/>
</dbReference>
<protein>
    <submittedName>
        <fullName evidence="9">PHD-type domain-containing protein</fullName>
    </submittedName>
</protein>
<dbReference type="PROSITE" id="PS50016">
    <property type="entry name" value="ZF_PHD_2"/>
    <property type="match status" value="1"/>
</dbReference>
<dbReference type="InterPro" id="IPR019787">
    <property type="entry name" value="Znf_PHD-finger"/>
</dbReference>
<evidence type="ECO:0000313" key="8">
    <source>
        <dbReference type="Proteomes" id="UP000035681"/>
    </source>
</evidence>
<name>A0AAF5D0I5_STRER</name>
<feature type="compositionally biased region" description="Low complexity" evidence="6">
    <location>
        <begin position="265"/>
        <end position="278"/>
    </location>
</feature>
<evidence type="ECO:0000256" key="1">
    <source>
        <dbReference type="ARBA" id="ARBA00009820"/>
    </source>
</evidence>
<reference evidence="9" key="1">
    <citation type="submission" date="2024-02" db="UniProtKB">
        <authorList>
            <consortium name="WormBaseParasite"/>
        </authorList>
    </citation>
    <scope>IDENTIFICATION</scope>
</reference>